<keyword evidence="3" id="KW-1185">Reference proteome</keyword>
<gene>
    <name evidence="2" type="ORF">FD754_021112</name>
</gene>
<name>A0A5N3V4V4_MUNMU</name>
<protein>
    <recommendedName>
        <fullName evidence="4">HSF-type DNA-binding domain-containing protein</fullName>
    </recommendedName>
</protein>
<comment type="caution">
    <text evidence="2">The sequence shown here is derived from an EMBL/GenBank/DDBJ whole genome shotgun (WGS) entry which is preliminary data.</text>
</comment>
<organism evidence="2 3">
    <name type="scientific">Muntiacus muntjak</name>
    <name type="common">Barking deer</name>
    <name type="synonym">Indian muntjac</name>
    <dbReference type="NCBI Taxonomy" id="9888"/>
    <lineage>
        <taxon>Eukaryota</taxon>
        <taxon>Metazoa</taxon>
        <taxon>Chordata</taxon>
        <taxon>Craniata</taxon>
        <taxon>Vertebrata</taxon>
        <taxon>Euteleostomi</taxon>
        <taxon>Mammalia</taxon>
        <taxon>Eutheria</taxon>
        <taxon>Laurasiatheria</taxon>
        <taxon>Artiodactyla</taxon>
        <taxon>Ruminantia</taxon>
        <taxon>Pecora</taxon>
        <taxon>Cervidae</taxon>
        <taxon>Muntiacinae</taxon>
        <taxon>Muntiacus</taxon>
    </lineage>
</organism>
<feature type="non-terminal residue" evidence="2">
    <location>
        <position position="240"/>
    </location>
</feature>
<accession>A0A5N3V4V4</accession>
<sequence>MDNQSSNEACAAPLAPSTEGEPAEALETWWDQSKSPDLGSQSNLEQCRPWAVLPQKLWMSLEDAAFTSVHWNDEGDMVVIEADLFQMEFSKIHHSGRSVRKKRMTIYHYSKFQRDKPLLLRTAQPATGTTAIKKRKKQPALTCGLWFMDSVTRGYRSSHLPSEQGCPSGECPSSNAMSVPPVTAGRDGTWELSESSPRYPDYGSVMILYNTYDSIMRGAVSVVAPNEAPEAEEEQEESSD</sequence>
<evidence type="ECO:0000313" key="2">
    <source>
        <dbReference type="EMBL" id="KAB0344186.1"/>
    </source>
</evidence>
<proteinExistence type="predicted"/>
<reference evidence="2 3" key="1">
    <citation type="submission" date="2019-06" db="EMBL/GenBank/DDBJ databases">
        <title>Discovery of a novel chromosome fission-fusion reversal in muntjac.</title>
        <authorList>
            <person name="Mudd A.B."/>
            <person name="Bredeson J.V."/>
            <person name="Baum R."/>
            <person name="Hockemeyer D."/>
            <person name="Rokhsar D.S."/>
        </authorList>
    </citation>
    <scope>NUCLEOTIDE SEQUENCE [LARGE SCALE GENOMIC DNA]</scope>
    <source>
        <strain evidence="2">UTSW_UCB_Mm</strain>
        <tissue evidence="2">Fibroblast cell line</tissue>
    </source>
</reference>
<dbReference type="AlphaFoldDB" id="A0A5N3V4V4"/>
<evidence type="ECO:0000313" key="3">
    <source>
        <dbReference type="Proteomes" id="UP000326458"/>
    </source>
</evidence>
<dbReference type="EMBL" id="VCEA01000003">
    <property type="protein sequence ID" value="KAB0344186.1"/>
    <property type="molecule type" value="Genomic_DNA"/>
</dbReference>
<evidence type="ECO:0008006" key="4">
    <source>
        <dbReference type="Google" id="ProtNLM"/>
    </source>
</evidence>
<feature type="region of interest" description="Disordered" evidence="1">
    <location>
        <begin position="1"/>
        <end position="42"/>
    </location>
</feature>
<evidence type="ECO:0000256" key="1">
    <source>
        <dbReference type="SAM" id="MobiDB-lite"/>
    </source>
</evidence>
<feature type="compositionally biased region" description="Polar residues" evidence="1">
    <location>
        <begin position="30"/>
        <end position="42"/>
    </location>
</feature>
<dbReference type="Proteomes" id="UP000326458">
    <property type="component" value="Unassembled WGS sequence"/>
</dbReference>